<evidence type="ECO:0000256" key="8">
    <source>
        <dbReference type="ARBA" id="ARBA00072592"/>
    </source>
</evidence>
<evidence type="ECO:0000256" key="4">
    <source>
        <dbReference type="ARBA" id="ARBA00022763"/>
    </source>
</evidence>
<comment type="subcellular location">
    <subcellularLocation>
        <location evidence="1">Nucleus</location>
    </subcellularLocation>
</comment>
<dbReference type="InterPro" id="IPR002777">
    <property type="entry name" value="PFD_beta-like"/>
</dbReference>
<dbReference type="FunFam" id="1.10.287.370:FF:000003">
    <property type="entry name" value="Prefoldin subunit 6"/>
    <property type="match status" value="1"/>
</dbReference>
<evidence type="ECO:0000256" key="7">
    <source>
        <dbReference type="ARBA" id="ARBA00058726"/>
    </source>
</evidence>
<dbReference type="Proteomes" id="UP000887575">
    <property type="component" value="Unassembled WGS sequence"/>
</dbReference>
<dbReference type="Pfam" id="PF08573">
    <property type="entry name" value="SAE2"/>
    <property type="match status" value="1"/>
</dbReference>
<evidence type="ECO:0000313" key="12">
    <source>
        <dbReference type="Proteomes" id="UP000887575"/>
    </source>
</evidence>
<dbReference type="PANTHER" id="PTHR21431">
    <property type="entry name" value="PREFOLDIN SUBUNIT 6"/>
    <property type="match status" value="1"/>
</dbReference>
<dbReference type="Gene3D" id="1.10.287.370">
    <property type="match status" value="1"/>
</dbReference>
<protein>
    <recommendedName>
        <fullName evidence="8">Probable prefoldin subunit 6</fullName>
    </recommendedName>
</protein>
<organism evidence="12 13">
    <name type="scientific">Mesorhabditis belari</name>
    <dbReference type="NCBI Taxonomy" id="2138241"/>
    <lineage>
        <taxon>Eukaryota</taxon>
        <taxon>Metazoa</taxon>
        <taxon>Ecdysozoa</taxon>
        <taxon>Nematoda</taxon>
        <taxon>Chromadorea</taxon>
        <taxon>Rhabditida</taxon>
        <taxon>Rhabditina</taxon>
        <taxon>Rhabditomorpha</taxon>
        <taxon>Rhabditoidea</taxon>
        <taxon>Rhabditidae</taxon>
        <taxon>Mesorhabditinae</taxon>
        <taxon>Mesorhabditis</taxon>
    </lineage>
</organism>
<evidence type="ECO:0000256" key="6">
    <source>
        <dbReference type="ARBA" id="ARBA00023242"/>
    </source>
</evidence>
<reference evidence="13" key="1">
    <citation type="submission" date="2024-02" db="UniProtKB">
        <authorList>
            <consortium name="WormBaseParasite"/>
        </authorList>
    </citation>
    <scope>IDENTIFICATION</scope>
</reference>
<evidence type="ECO:0000256" key="2">
    <source>
        <dbReference type="ARBA" id="ARBA00008045"/>
    </source>
</evidence>
<dbReference type="GO" id="GO:0006281">
    <property type="term" value="P:DNA repair"/>
    <property type="evidence" value="ECO:0007669"/>
    <property type="project" value="InterPro"/>
</dbReference>
<keyword evidence="9" id="KW-0175">Coiled coil</keyword>
<dbReference type="CDD" id="cd23161">
    <property type="entry name" value="Prefoldin_6"/>
    <property type="match status" value="1"/>
</dbReference>
<feature type="region of interest" description="Disordered" evidence="10">
    <location>
        <begin position="183"/>
        <end position="210"/>
    </location>
</feature>
<dbReference type="GO" id="GO:0051082">
    <property type="term" value="F:unfolded protein binding"/>
    <property type="evidence" value="ECO:0007669"/>
    <property type="project" value="InterPro"/>
</dbReference>
<keyword evidence="4" id="KW-0227">DNA damage</keyword>
<dbReference type="SUPFAM" id="SSF46579">
    <property type="entry name" value="Prefoldin"/>
    <property type="match status" value="1"/>
</dbReference>
<evidence type="ECO:0000256" key="9">
    <source>
        <dbReference type="SAM" id="Coils"/>
    </source>
</evidence>
<name>A0AAF3EUZ7_9BILA</name>
<evidence type="ECO:0000256" key="1">
    <source>
        <dbReference type="ARBA" id="ARBA00004123"/>
    </source>
</evidence>
<dbReference type="GO" id="GO:0051131">
    <property type="term" value="P:chaperone-mediated protein complex assembly"/>
    <property type="evidence" value="ECO:0007669"/>
    <property type="project" value="TreeGrafter"/>
</dbReference>
<dbReference type="WBParaSite" id="MBELARI_LOCUS1800">
    <property type="protein sequence ID" value="MBELARI_LOCUS1800"/>
    <property type="gene ID" value="MBELARI_LOCUS1800"/>
</dbReference>
<dbReference type="GO" id="GO:0005634">
    <property type="term" value="C:nucleus"/>
    <property type="evidence" value="ECO:0007669"/>
    <property type="project" value="UniProtKB-SubCell"/>
</dbReference>
<keyword evidence="6" id="KW-0539">Nucleus</keyword>
<dbReference type="PANTHER" id="PTHR21431:SF0">
    <property type="entry name" value="PREFOLDIN SUBUNIT 6"/>
    <property type="match status" value="1"/>
</dbReference>
<evidence type="ECO:0000256" key="10">
    <source>
        <dbReference type="SAM" id="MobiDB-lite"/>
    </source>
</evidence>
<dbReference type="GO" id="GO:0051087">
    <property type="term" value="F:protein-folding chaperone binding"/>
    <property type="evidence" value="ECO:0007669"/>
    <property type="project" value="TreeGrafter"/>
</dbReference>
<dbReference type="GO" id="GO:0006457">
    <property type="term" value="P:protein folding"/>
    <property type="evidence" value="ECO:0007669"/>
    <property type="project" value="InterPro"/>
</dbReference>
<comment type="similarity">
    <text evidence="2">Belongs to the prefoldin subunit beta family.</text>
</comment>
<feature type="domain" description="DNA endonuclease activator Ctp1 C-terminal" evidence="11">
    <location>
        <begin position="257"/>
        <end position="292"/>
    </location>
</feature>
<evidence type="ECO:0000256" key="3">
    <source>
        <dbReference type="ARBA" id="ARBA00011695"/>
    </source>
</evidence>
<dbReference type="GO" id="GO:0005737">
    <property type="term" value="C:cytoplasm"/>
    <property type="evidence" value="ECO:0007669"/>
    <property type="project" value="TreeGrafter"/>
</dbReference>
<evidence type="ECO:0000256" key="5">
    <source>
        <dbReference type="ARBA" id="ARBA00023186"/>
    </source>
</evidence>
<proteinExistence type="inferred from homology"/>
<sequence length="438" mass="50033">MDNDEESVLDVTRSPIKKPLHSTTSLIKVSSEDLFLSPQRQHIHLNDHSFGSPDLFENLSSTSRLSSIKRALNENTTLNKSQDLFADENEEILLGIPDVSMDRSLPPLSSTPNRPQLTISGDPFVMISPIRKEVAGETNLSFLPTPPPTYQQDLKIRGDSLPRKLRSPSPEIVFEQICSPKPSISSQSLRRRAQSDESQRAKSKAEQKVNERTEILKKRGLRDGQVIRKREDRALMHGTDCACCSGYYNALELSPEERKKRLNQISRHRYVEKPLPPTPEHYWEVDFPSTQELEKRGLIHVRRADQTKDSVKMSLDTLRGEFEKEIAAFKQLEKDREKYVANRQTLESQLTENQMVKEELDLLGDESKVFKLIGAVLVKVELAEARSQVEKRLEYIQGETKRVEDQLTDSTVKTKNKQKKLSEMQEQIQKAFATAGKK</sequence>
<dbReference type="InterPro" id="IPR009053">
    <property type="entry name" value="Prefoldin"/>
</dbReference>
<dbReference type="Pfam" id="PF01920">
    <property type="entry name" value="Prefoldin_2"/>
    <property type="match status" value="1"/>
</dbReference>
<dbReference type="InterPro" id="IPR013882">
    <property type="entry name" value="Ctp1_C"/>
</dbReference>
<comment type="subunit">
    <text evidence="3">Heterohexamer of two PFD-alpha type and four PFD-beta type subunits.</text>
</comment>
<keyword evidence="5" id="KW-0143">Chaperone</keyword>
<comment type="function">
    <text evidence="7">Binds specifically to cytosolic chaperonin (c-CPN) and transfers target proteins to it. Binds to nascent polypeptide chain and promotes folding in an environment in which there are many competing pathways for nonnative proteins. Required for positioning of the mitotic spindle.</text>
</comment>
<accession>A0AAF3EUZ7</accession>
<evidence type="ECO:0000313" key="13">
    <source>
        <dbReference type="WBParaSite" id="MBELARI_LOCUS1800"/>
    </source>
</evidence>
<dbReference type="GO" id="GO:0016272">
    <property type="term" value="C:prefoldin complex"/>
    <property type="evidence" value="ECO:0007669"/>
    <property type="project" value="InterPro"/>
</dbReference>
<dbReference type="AlphaFoldDB" id="A0AAF3EUZ7"/>
<evidence type="ECO:0000259" key="11">
    <source>
        <dbReference type="Pfam" id="PF08573"/>
    </source>
</evidence>
<feature type="compositionally biased region" description="Basic and acidic residues" evidence="10">
    <location>
        <begin position="193"/>
        <end position="210"/>
    </location>
</feature>
<feature type="coiled-coil region" evidence="9">
    <location>
        <begin position="315"/>
        <end position="349"/>
    </location>
</feature>
<keyword evidence="12" id="KW-1185">Reference proteome</keyword>